<evidence type="ECO:0000256" key="2">
    <source>
        <dbReference type="HAMAP-Rule" id="MF_01875"/>
    </source>
</evidence>
<comment type="function">
    <text evidence="2">With LigD forms a non-homologous end joining (NHEJ) DNA repair enzyme, which repairs dsDNA breaks with reduced fidelity. Binds linear dsDNA with 5'- and 3'- overhangs but not closed circular dsDNA nor ssDNA. Recruits and stimulates the ligase activity of LigD.</text>
</comment>
<evidence type="ECO:0000256" key="1">
    <source>
        <dbReference type="ARBA" id="ARBA00023125"/>
    </source>
</evidence>
<feature type="compositionally biased region" description="Low complexity" evidence="3">
    <location>
        <begin position="267"/>
        <end position="301"/>
    </location>
</feature>
<organism evidence="5 6">
    <name type="scientific">Salinarimonas ramus</name>
    <dbReference type="NCBI Taxonomy" id="690164"/>
    <lineage>
        <taxon>Bacteria</taxon>
        <taxon>Pseudomonadati</taxon>
        <taxon>Pseudomonadota</taxon>
        <taxon>Alphaproteobacteria</taxon>
        <taxon>Hyphomicrobiales</taxon>
        <taxon>Salinarimonadaceae</taxon>
        <taxon>Salinarimonas</taxon>
    </lineage>
</organism>
<dbReference type="EMBL" id="BMMF01000018">
    <property type="protein sequence ID" value="GGK53960.1"/>
    <property type="molecule type" value="Genomic_DNA"/>
</dbReference>
<keyword evidence="6" id="KW-1185">Reference proteome</keyword>
<dbReference type="Proteomes" id="UP000600449">
    <property type="component" value="Unassembled WGS sequence"/>
</dbReference>
<dbReference type="Gene3D" id="2.40.290.10">
    <property type="match status" value="1"/>
</dbReference>
<comment type="subunit">
    <text evidence="2">Homodimer. Interacts with LigD.</text>
</comment>
<dbReference type="AlphaFoldDB" id="A0A917QJR6"/>
<dbReference type="InterPro" id="IPR016194">
    <property type="entry name" value="SPOC-like_C_dom_sf"/>
</dbReference>
<dbReference type="PANTHER" id="PTHR41251">
    <property type="entry name" value="NON-HOMOLOGOUS END JOINING PROTEIN KU"/>
    <property type="match status" value="1"/>
</dbReference>
<evidence type="ECO:0000313" key="6">
    <source>
        <dbReference type="Proteomes" id="UP000600449"/>
    </source>
</evidence>
<dbReference type="HAMAP" id="MF_01875">
    <property type="entry name" value="Prokaryotic_Ku"/>
    <property type="match status" value="1"/>
</dbReference>
<name>A0A917QJR6_9HYPH</name>
<keyword evidence="2" id="KW-0233">DNA recombination</keyword>
<comment type="similarity">
    <text evidence="2">Belongs to the prokaryotic Ku family.</text>
</comment>
<feature type="compositionally biased region" description="Low complexity" evidence="3">
    <location>
        <begin position="313"/>
        <end position="332"/>
    </location>
</feature>
<dbReference type="SUPFAM" id="SSF100939">
    <property type="entry name" value="SPOC domain-like"/>
    <property type="match status" value="1"/>
</dbReference>
<proteinExistence type="inferred from homology"/>
<keyword evidence="2" id="KW-0234">DNA repair</keyword>
<dbReference type="NCBIfam" id="TIGR02772">
    <property type="entry name" value="Ku_bact"/>
    <property type="match status" value="1"/>
</dbReference>
<evidence type="ECO:0000259" key="4">
    <source>
        <dbReference type="SMART" id="SM00559"/>
    </source>
</evidence>
<keyword evidence="2" id="KW-0227">DNA damage</keyword>
<feature type="region of interest" description="Disordered" evidence="3">
    <location>
        <begin position="258"/>
        <end position="368"/>
    </location>
</feature>
<evidence type="ECO:0000256" key="3">
    <source>
        <dbReference type="SAM" id="MobiDB-lite"/>
    </source>
</evidence>
<dbReference type="Pfam" id="PF02735">
    <property type="entry name" value="Ku"/>
    <property type="match status" value="1"/>
</dbReference>
<feature type="compositionally biased region" description="Basic and acidic residues" evidence="3">
    <location>
        <begin position="338"/>
        <end position="349"/>
    </location>
</feature>
<dbReference type="GO" id="GO:0006310">
    <property type="term" value="P:DNA recombination"/>
    <property type="evidence" value="ECO:0007669"/>
    <property type="project" value="UniProtKB-KW"/>
</dbReference>
<dbReference type="GO" id="GO:0006303">
    <property type="term" value="P:double-strand break repair via nonhomologous end joining"/>
    <property type="evidence" value="ECO:0007669"/>
    <property type="project" value="UniProtKB-UniRule"/>
</dbReference>
<accession>A0A917QJR6</accession>
<protein>
    <recommendedName>
        <fullName evidence="2">Non-homologous end joining protein Ku</fullName>
    </recommendedName>
</protein>
<dbReference type="SMART" id="SM00559">
    <property type="entry name" value="Ku78"/>
    <property type="match status" value="1"/>
</dbReference>
<keyword evidence="1 2" id="KW-0238">DNA-binding</keyword>
<evidence type="ECO:0000313" key="5">
    <source>
        <dbReference type="EMBL" id="GGK53960.1"/>
    </source>
</evidence>
<gene>
    <name evidence="2" type="primary">ku</name>
    <name evidence="5" type="ORF">GCM10011322_45970</name>
</gene>
<dbReference type="GO" id="GO:0003690">
    <property type="term" value="F:double-stranded DNA binding"/>
    <property type="evidence" value="ECO:0007669"/>
    <property type="project" value="UniProtKB-UniRule"/>
</dbReference>
<feature type="domain" description="Ku" evidence="4">
    <location>
        <begin position="55"/>
        <end position="194"/>
    </location>
</feature>
<comment type="caution">
    <text evidence="5">The sequence shown here is derived from an EMBL/GenBank/DDBJ whole genome shotgun (WGS) entry which is preliminary data.</text>
</comment>
<dbReference type="CDD" id="cd00789">
    <property type="entry name" value="KU_like"/>
    <property type="match status" value="1"/>
</dbReference>
<dbReference type="InterPro" id="IPR009187">
    <property type="entry name" value="Prok_Ku"/>
</dbReference>
<dbReference type="InterPro" id="IPR006164">
    <property type="entry name" value="DNA_bd_Ku70/Ku80"/>
</dbReference>
<sequence length="368" mass="39982">MAARAIWKGYLKLSLVSCAVALYPAATSSSKVRFNTLNRETGNRVKRVYVDAETGDPVEPEDQVKGYKVGKNEYIQIEDEEIDALKLESTHTIDIETFVPRKEVDERYLDSPYYLVPDDRVAQEAFAVIRDAIREKKMAAIGRVVMARRERLILLEALDDGLMGTTLHYAYEIRGESEVFEDIPDVSYPKEVKDLALHIVETKTGHFEPETFEDRYENALVDMIKAKQAGAKDLPAPKAREPSNVVNLMDALKRSLAAEGGGERAGKSAAKSSGKASGKGGSTRAAAKSSGKGAVKTSAAPEADDDEEETPARKATSKTTGKTSAKTSASSKSKSKSKSPESKPSESKSSRSKSSATKQPAAKQRKAS</sequence>
<reference evidence="5 6" key="1">
    <citation type="journal article" date="2014" name="Int. J. Syst. Evol. Microbiol.">
        <title>Complete genome sequence of Corynebacterium casei LMG S-19264T (=DSM 44701T), isolated from a smear-ripened cheese.</title>
        <authorList>
            <consortium name="US DOE Joint Genome Institute (JGI-PGF)"/>
            <person name="Walter F."/>
            <person name="Albersmeier A."/>
            <person name="Kalinowski J."/>
            <person name="Ruckert C."/>
        </authorList>
    </citation>
    <scope>NUCLEOTIDE SEQUENCE [LARGE SCALE GENOMIC DNA]</scope>
    <source>
        <strain evidence="5 6">CGMCC 1.9161</strain>
    </source>
</reference>
<dbReference type="PANTHER" id="PTHR41251:SF1">
    <property type="entry name" value="NON-HOMOLOGOUS END JOINING PROTEIN KU"/>
    <property type="match status" value="1"/>
</dbReference>
<dbReference type="RefSeq" id="WP_188915626.1">
    <property type="nucleotide sequence ID" value="NZ_BMMF01000018.1"/>
</dbReference>